<dbReference type="HOGENOM" id="CLU_013985_11_2_2"/>
<evidence type="ECO:0000313" key="3">
    <source>
        <dbReference type="EMBL" id="AGB48571.1"/>
    </source>
</evidence>
<evidence type="ECO:0000259" key="2">
    <source>
        <dbReference type="PROSITE" id="PS51186"/>
    </source>
</evidence>
<reference evidence="4" key="1">
    <citation type="submission" date="2012-02" db="EMBL/GenBank/DDBJ databases">
        <title>Complete sequence of chromosome of Methanomethylovorans hollandica DSM 15978.</title>
        <authorList>
            <person name="Lucas S."/>
            <person name="Copeland A."/>
            <person name="Lapidus A."/>
            <person name="Glavina del Rio T."/>
            <person name="Dalin E."/>
            <person name="Tice H."/>
            <person name="Bruce D."/>
            <person name="Goodwin L."/>
            <person name="Pitluck S."/>
            <person name="Peters L."/>
            <person name="Mikhailova N."/>
            <person name="Held B."/>
            <person name="Kyrpides N."/>
            <person name="Mavromatis K."/>
            <person name="Ivanova N."/>
            <person name="Brettin T."/>
            <person name="Detter J.C."/>
            <person name="Han C."/>
            <person name="Larimer F."/>
            <person name="Land M."/>
            <person name="Hauser L."/>
            <person name="Markowitz V."/>
            <person name="Cheng J.-F."/>
            <person name="Hugenholtz P."/>
            <person name="Woyke T."/>
            <person name="Wu D."/>
            <person name="Spring S."/>
            <person name="Schroeder M."/>
            <person name="Brambilla E."/>
            <person name="Klenk H.-P."/>
            <person name="Eisen J.A."/>
        </authorList>
    </citation>
    <scope>NUCLEOTIDE SEQUENCE [LARGE SCALE GENOMIC DNA]</scope>
    <source>
        <strain evidence="4">DSM 15978 / NBRC 107637 / DMS1</strain>
    </source>
</reference>
<sequence length="146" mass="16385" precursor="true">MIIKVFSPLLNSSVKKFVVSVLASEGFAYDIEKDLDLDNISANYLEDGGIFYVAFTKGRIIGTCAVKKRSEGKCEVKRLYVHKDFRRLGIGSELLGKALQFASEHYNTVTLKTNTSLGPAITLYLKTGFSVQKEEKEVIYLTMDMR</sequence>
<dbReference type="Proteomes" id="UP000010866">
    <property type="component" value="Chromosome"/>
</dbReference>
<organism evidence="3 4">
    <name type="scientific">Methanomethylovorans hollandica (strain DSM 15978 / NBRC 107637 / DMS1)</name>
    <dbReference type="NCBI Taxonomy" id="867904"/>
    <lineage>
        <taxon>Archaea</taxon>
        <taxon>Methanobacteriati</taxon>
        <taxon>Methanobacteriota</taxon>
        <taxon>Stenosarchaea group</taxon>
        <taxon>Methanomicrobia</taxon>
        <taxon>Methanosarcinales</taxon>
        <taxon>Methanosarcinaceae</taxon>
        <taxon>Methanomethylovorans</taxon>
    </lineage>
</organism>
<dbReference type="InterPro" id="IPR000182">
    <property type="entry name" value="GNAT_dom"/>
</dbReference>
<gene>
    <name evidence="3" type="ordered locus">Metho_0295</name>
</gene>
<dbReference type="InterPro" id="IPR050769">
    <property type="entry name" value="NAT_camello-type"/>
</dbReference>
<dbReference type="EMBL" id="CP003362">
    <property type="protein sequence ID" value="AGB48571.1"/>
    <property type="molecule type" value="Genomic_DNA"/>
</dbReference>
<dbReference type="SUPFAM" id="SSF55729">
    <property type="entry name" value="Acyl-CoA N-acyltransferases (Nat)"/>
    <property type="match status" value="1"/>
</dbReference>
<dbReference type="GeneID" id="14407401"/>
<dbReference type="CDD" id="cd04301">
    <property type="entry name" value="NAT_SF"/>
    <property type="match status" value="1"/>
</dbReference>
<keyword evidence="1 3" id="KW-0808">Transferase</keyword>
<proteinExistence type="predicted"/>
<dbReference type="OrthoDB" id="125295at2157"/>
<evidence type="ECO:0000256" key="1">
    <source>
        <dbReference type="ARBA" id="ARBA00022679"/>
    </source>
</evidence>
<dbReference type="Gene3D" id="3.40.630.30">
    <property type="match status" value="1"/>
</dbReference>
<dbReference type="Pfam" id="PF00583">
    <property type="entry name" value="Acetyltransf_1"/>
    <property type="match status" value="1"/>
</dbReference>
<dbReference type="GO" id="GO:0008080">
    <property type="term" value="F:N-acetyltransferase activity"/>
    <property type="evidence" value="ECO:0007669"/>
    <property type="project" value="InterPro"/>
</dbReference>
<dbReference type="PROSITE" id="PS51186">
    <property type="entry name" value="GNAT"/>
    <property type="match status" value="1"/>
</dbReference>
<dbReference type="PANTHER" id="PTHR13947:SF37">
    <property type="entry name" value="LD18367P"/>
    <property type="match status" value="1"/>
</dbReference>
<dbReference type="KEGG" id="mhz:Metho_0295"/>
<dbReference type="STRING" id="867904.Metho_0295"/>
<dbReference type="InterPro" id="IPR016181">
    <property type="entry name" value="Acyl_CoA_acyltransferase"/>
</dbReference>
<protein>
    <submittedName>
        <fullName evidence="3">Acetyltransferase</fullName>
    </submittedName>
</protein>
<evidence type="ECO:0000313" key="4">
    <source>
        <dbReference type="Proteomes" id="UP000010866"/>
    </source>
</evidence>
<dbReference type="RefSeq" id="WP_015323740.1">
    <property type="nucleotide sequence ID" value="NC_019977.1"/>
</dbReference>
<keyword evidence="4" id="KW-1185">Reference proteome</keyword>
<name>L0KTX0_METHD</name>
<feature type="domain" description="N-acetyltransferase" evidence="2">
    <location>
        <begin position="1"/>
        <end position="146"/>
    </location>
</feature>
<accession>L0KTX0</accession>
<dbReference type="AlphaFoldDB" id="L0KTX0"/>
<dbReference type="PANTHER" id="PTHR13947">
    <property type="entry name" value="GNAT FAMILY N-ACETYLTRANSFERASE"/>
    <property type="match status" value="1"/>
</dbReference>